<proteinExistence type="predicted"/>
<gene>
    <name evidence="1" type="ORF">GCM10009554_43150</name>
</gene>
<evidence type="ECO:0000313" key="2">
    <source>
        <dbReference type="Proteomes" id="UP001500542"/>
    </source>
</evidence>
<dbReference type="EMBL" id="BAAAHK010000009">
    <property type="protein sequence ID" value="GAA0946861.1"/>
    <property type="molecule type" value="Genomic_DNA"/>
</dbReference>
<comment type="caution">
    <text evidence="1">The sequence shown here is derived from an EMBL/GenBank/DDBJ whole genome shotgun (WGS) entry which is preliminary data.</text>
</comment>
<organism evidence="1 2">
    <name type="scientific">Kribbella koreensis</name>
    <dbReference type="NCBI Taxonomy" id="57909"/>
    <lineage>
        <taxon>Bacteria</taxon>
        <taxon>Bacillati</taxon>
        <taxon>Actinomycetota</taxon>
        <taxon>Actinomycetes</taxon>
        <taxon>Propionibacteriales</taxon>
        <taxon>Kribbellaceae</taxon>
        <taxon>Kribbella</taxon>
    </lineage>
</organism>
<protein>
    <submittedName>
        <fullName evidence="1">Uncharacterized protein</fullName>
    </submittedName>
</protein>
<reference evidence="2" key="1">
    <citation type="journal article" date="2019" name="Int. J. Syst. Evol. Microbiol.">
        <title>The Global Catalogue of Microorganisms (GCM) 10K type strain sequencing project: providing services to taxonomists for standard genome sequencing and annotation.</title>
        <authorList>
            <consortium name="The Broad Institute Genomics Platform"/>
            <consortium name="The Broad Institute Genome Sequencing Center for Infectious Disease"/>
            <person name="Wu L."/>
            <person name="Ma J."/>
        </authorList>
    </citation>
    <scope>NUCLEOTIDE SEQUENCE [LARGE SCALE GENOMIC DNA]</scope>
    <source>
        <strain evidence="2">JCM 10977</strain>
    </source>
</reference>
<name>A0ABP4B6P7_9ACTN</name>
<sequence length="199" mass="22839">MHTRLGDTLPMGARPGEGLDEVLEANHWRWYKFMDGWQLSTQRDGQARAADIDATARALRGLGHEVTVEDVRTSNFRYAVRLAERSVVKFEALVADWDRLPPLAGKRPFVWLRRRVEAELEAWRALRDQLVENGYPYSQDTIGSGDYVRISGHWRKVVRVNRKSVSVRTETRVDKAPYHRITDHWPADLLGGDHDSPAP</sequence>
<keyword evidence="2" id="KW-1185">Reference proteome</keyword>
<accession>A0ABP4B6P7</accession>
<dbReference type="Proteomes" id="UP001500542">
    <property type="component" value="Unassembled WGS sequence"/>
</dbReference>
<evidence type="ECO:0000313" key="1">
    <source>
        <dbReference type="EMBL" id="GAA0946861.1"/>
    </source>
</evidence>